<dbReference type="Proteomes" id="UP000663828">
    <property type="component" value="Unassembled WGS sequence"/>
</dbReference>
<dbReference type="PROSITE" id="PS50008">
    <property type="entry name" value="PIPLC_Y_DOMAIN"/>
    <property type="match status" value="1"/>
</dbReference>
<evidence type="ECO:0000256" key="1">
    <source>
        <dbReference type="ARBA" id="ARBA00001913"/>
    </source>
</evidence>
<comment type="catalytic activity">
    <reaction evidence="9">
        <text>a 1,2-diacyl-sn-glycero-3-phospho-(1D-myo-inositol-4,5-bisphosphate) + H2O = 1D-myo-inositol 1,4,5-trisphosphate + a 1,2-diacyl-sn-glycerol + H(+)</text>
        <dbReference type="Rhea" id="RHEA:33179"/>
        <dbReference type="ChEBI" id="CHEBI:15377"/>
        <dbReference type="ChEBI" id="CHEBI:15378"/>
        <dbReference type="ChEBI" id="CHEBI:17815"/>
        <dbReference type="ChEBI" id="CHEBI:58456"/>
        <dbReference type="ChEBI" id="CHEBI:203600"/>
        <dbReference type="EC" id="3.1.4.11"/>
    </reaction>
    <physiologicalReaction direction="left-to-right" evidence="9">
        <dbReference type="Rhea" id="RHEA:33180"/>
    </physiologicalReaction>
</comment>
<comment type="caution">
    <text evidence="16">The sequence shown here is derived from an EMBL/GenBank/DDBJ whole genome shotgun (WGS) entry which is preliminary data.</text>
</comment>
<dbReference type="InterPro" id="IPR001711">
    <property type="entry name" value="PLipase_C_Pinositol-sp_Y"/>
</dbReference>
<dbReference type="InterPro" id="IPR018247">
    <property type="entry name" value="EF_Hand_1_Ca_BS"/>
</dbReference>
<evidence type="ECO:0000256" key="4">
    <source>
        <dbReference type="ARBA" id="ARBA00022490"/>
    </source>
</evidence>
<sequence length="773" mass="90210">MSMMNPEQMNNILNELKLGTVLVQRKHDGEKSSRRFYLHKSEQFITHHQLDKTFGAPTRYYINKIDEVRVGLNTRTFDRLVRHKLLEQDNDRCAFSIFFNNYRNELHFLANDEEIRNIWVEGLRYLMETHAQKRQRHLINEANWILNYFYLADKDGSNSLSKSECRRLLTDSLNAKVSAKDFDRLFQEADRSGDGLLTADDFLEFFHTLTRRRDLYNIMKKYAKNDENHTIDSIYLTTEELLEFLQKEQNQVILKTPKLDSKFEFSLEIVNTCEQVQELIKEFELNDELREKGHLSLKGFRNLLLSDDFALMKPWCSRFVYQDMTRPLSDYYIKTSHNTYLFNNQVFGDSNPEAYNRALKAGCRAVEIDCYDGDNGRPIVKHGFTLVKPCLFESIIRFIEPNLFKASPYPVILDLENHCSIEQQQEMARILQRILGDRLISEPLLTKDSSILPSPEDLKYKVLIRGVKIPAPVDEPQITEKQSPYLFFYLQNVPYIDYENAEKSQECYHSANLAEKHFDRACKADPLGVIKQTLKSSLRMYPDGLRQDSSNPDPIAPWNFGIQMVALNYQNDDSVMSLSYGKFMDNGGCGYVLKPKYLTDIDKSLFNPLNFIVKPPALSECIFECPQRLTIKVISGQFLPRANETTTDIPDPYVLISTHGIPCDKQTKKTKKIDDNGFDPEWNETFQFDIHFPQMCLIRFDVYDHDRFSRDDRLAYFCLPVTAMQTGSTLVDVDAFIYLILFIGYRHIHLRAKNNNLTYSTIFIHVQFNPILS</sequence>
<evidence type="ECO:0000256" key="5">
    <source>
        <dbReference type="ARBA" id="ARBA00022837"/>
    </source>
</evidence>
<evidence type="ECO:0000259" key="13">
    <source>
        <dbReference type="PROSITE" id="PS50008"/>
    </source>
</evidence>
<accession>A0A815NKD3</accession>
<evidence type="ECO:0000313" key="18">
    <source>
        <dbReference type="Proteomes" id="UP000663852"/>
    </source>
</evidence>
<dbReference type="PROSITE" id="PS50003">
    <property type="entry name" value="PH_DOMAIN"/>
    <property type="match status" value="1"/>
</dbReference>
<dbReference type="EC" id="3.1.4.11" evidence="3 10"/>
<dbReference type="InterPro" id="IPR001849">
    <property type="entry name" value="PH_domain"/>
</dbReference>
<dbReference type="OrthoDB" id="269822at2759"/>
<keyword evidence="7 10" id="KW-0443">Lipid metabolism</keyword>
<dbReference type="Pfam" id="PF16457">
    <property type="entry name" value="PH_12"/>
    <property type="match status" value="1"/>
</dbReference>
<dbReference type="InterPro" id="IPR017946">
    <property type="entry name" value="PLC-like_Pdiesterase_TIM-brl"/>
</dbReference>
<feature type="domain" description="C2" evidence="12">
    <location>
        <begin position="614"/>
        <end position="734"/>
    </location>
</feature>
<evidence type="ECO:0000256" key="7">
    <source>
        <dbReference type="ARBA" id="ARBA00023098"/>
    </source>
</evidence>
<evidence type="ECO:0000313" key="17">
    <source>
        <dbReference type="Proteomes" id="UP000663828"/>
    </source>
</evidence>
<dbReference type="Pfam" id="PF00388">
    <property type="entry name" value="PI-PLC-X"/>
    <property type="match status" value="1"/>
</dbReference>
<dbReference type="SMART" id="SM00054">
    <property type="entry name" value="EFh"/>
    <property type="match status" value="2"/>
</dbReference>
<evidence type="ECO:0000313" key="16">
    <source>
        <dbReference type="EMBL" id="CAF1439055.1"/>
    </source>
</evidence>
<evidence type="ECO:0000256" key="9">
    <source>
        <dbReference type="ARBA" id="ARBA00023674"/>
    </source>
</evidence>
<dbReference type="GO" id="GO:0005509">
    <property type="term" value="F:calcium ion binding"/>
    <property type="evidence" value="ECO:0007669"/>
    <property type="project" value="InterPro"/>
</dbReference>
<dbReference type="CDD" id="cd00275">
    <property type="entry name" value="C2_PLC_like"/>
    <property type="match status" value="1"/>
</dbReference>
<dbReference type="SUPFAM" id="SSF47473">
    <property type="entry name" value="EF-hand"/>
    <property type="match status" value="1"/>
</dbReference>
<feature type="domain" description="PH" evidence="11">
    <location>
        <begin position="95"/>
        <end position="128"/>
    </location>
</feature>
<dbReference type="Gene3D" id="2.30.29.30">
    <property type="entry name" value="Pleckstrin-homology domain (PH domain)/Phosphotyrosine-binding domain (PTB)"/>
    <property type="match status" value="1"/>
</dbReference>
<dbReference type="Gene3D" id="1.10.238.10">
    <property type="entry name" value="EF-hand"/>
    <property type="match status" value="2"/>
</dbReference>
<dbReference type="PRINTS" id="PR00390">
    <property type="entry name" value="PHPHLIPASEC"/>
</dbReference>
<dbReference type="SUPFAM" id="SSF51695">
    <property type="entry name" value="PLC-like phosphodiesterases"/>
    <property type="match status" value="1"/>
</dbReference>
<dbReference type="GO" id="GO:0016042">
    <property type="term" value="P:lipid catabolic process"/>
    <property type="evidence" value="ECO:0007669"/>
    <property type="project" value="UniProtKB-KW"/>
</dbReference>
<dbReference type="SMART" id="SM00149">
    <property type="entry name" value="PLCYc"/>
    <property type="match status" value="1"/>
</dbReference>
<comment type="cofactor">
    <cofactor evidence="1">
        <name>Ca(2+)</name>
        <dbReference type="ChEBI" id="CHEBI:29108"/>
    </cofactor>
</comment>
<keyword evidence="6 10" id="KW-0442">Lipid degradation</keyword>
<dbReference type="EMBL" id="CAJNOJ010000412">
    <property type="protein sequence ID" value="CAF1439055.1"/>
    <property type="molecule type" value="Genomic_DNA"/>
</dbReference>
<evidence type="ECO:0000313" key="15">
    <source>
        <dbReference type="EMBL" id="CAF1279421.1"/>
    </source>
</evidence>
<evidence type="ECO:0000259" key="11">
    <source>
        <dbReference type="PROSITE" id="PS50003"/>
    </source>
</evidence>
<dbReference type="PANTHER" id="PTHR10336">
    <property type="entry name" value="PHOSPHOINOSITIDE-SPECIFIC PHOSPHOLIPASE C FAMILY PROTEIN"/>
    <property type="match status" value="1"/>
</dbReference>
<dbReference type="Proteomes" id="UP000663852">
    <property type="component" value="Unassembled WGS sequence"/>
</dbReference>
<evidence type="ECO:0000256" key="6">
    <source>
        <dbReference type="ARBA" id="ARBA00022963"/>
    </source>
</evidence>
<dbReference type="PROSITE" id="PS50007">
    <property type="entry name" value="PIPLC_X_DOMAIN"/>
    <property type="match status" value="1"/>
</dbReference>
<dbReference type="Gene3D" id="3.20.20.190">
    <property type="entry name" value="Phosphatidylinositol (PI) phosphodiesterase"/>
    <property type="match status" value="1"/>
</dbReference>
<evidence type="ECO:0000256" key="10">
    <source>
        <dbReference type="RuleBase" id="RU361133"/>
    </source>
</evidence>
<evidence type="ECO:0000256" key="8">
    <source>
        <dbReference type="ARBA" id="ARBA00023224"/>
    </source>
</evidence>
<keyword evidence="5" id="KW-0106">Calcium</keyword>
<protein>
    <recommendedName>
        <fullName evidence="3 10">Phosphoinositide phospholipase C</fullName>
        <ecNumber evidence="3 10">3.1.4.11</ecNumber>
    </recommendedName>
</protein>
<evidence type="ECO:0000256" key="3">
    <source>
        <dbReference type="ARBA" id="ARBA00012368"/>
    </source>
</evidence>
<keyword evidence="4" id="KW-0963">Cytoplasm</keyword>
<feature type="domain" description="EF-hand" evidence="14">
    <location>
        <begin position="177"/>
        <end position="212"/>
    </location>
</feature>
<dbReference type="InterPro" id="IPR002048">
    <property type="entry name" value="EF_hand_dom"/>
</dbReference>
<dbReference type="Gene3D" id="2.60.40.150">
    <property type="entry name" value="C2 domain"/>
    <property type="match status" value="1"/>
</dbReference>
<dbReference type="PROSITE" id="PS50222">
    <property type="entry name" value="EF_HAND_2"/>
    <property type="match status" value="1"/>
</dbReference>
<dbReference type="FunFam" id="1.10.238.10:FF:000005">
    <property type="entry name" value="Phosphoinositide phospholipase C"/>
    <property type="match status" value="1"/>
</dbReference>
<reference evidence="16" key="1">
    <citation type="submission" date="2021-02" db="EMBL/GenBank/DDBJ databases">
        <authorList>
            <person name="Nowell W R."/>
        </authorList>
    </citation>
    <scope>NUCLEOTIDE SEQUENCE</scope>
</reference>
<dbReference type="InterPro" id="IPR011992">
    <property type="entry name" value="EF-hand-dom_pair"/>
</dbReference>
<keyword evidence="8" id="KW-0807">Transducer</keyword>
<dbReference type="Pfam" id="PF00387">
    <property type="entry name" value="PI-PLC-Y"/>
    <property type="match status" value="1"/>
</dbReference>
<keyword evidence="10" id="KW-0378">Hydrolase</keyword>
<dbReference type="InterPro" id="IPR001192">
    <property type="entry name" value="PI-PLC_fam"/>
</dbReference>
<dbReference type="Pfam" id="PF13499">
    <property type="entry name" value="EF-hand_7"/>
    <property type="match status" value="1"/>
</dbReference>
<dbReference type="SUPFAM" id="SSF50729">
    <property type="entry name" value="PH domain-like"/>
    <property type="match status" value="1"/>
</dbReference>
<evidence type="ECO:0000256" key="2">
    <source>
        <dbReference type="ARBA" id="ARBA00004496"/>
    </source>
</evidence>
<dbReference type="SUPFAM" id="SSF49562">
    <property type="entry name" value="C2 domain (Calcium/lipid-binding domain, CaLB)"/>
    <property type="match status" value="1"/>
</dbReference>
<dbReference type="EMBL" id="CAJNOR010002332">
    <property type="protein sequence ID" value="CAF1279421.1"/>
    <property type="molecule type" value="Genomic_DNA"/>
</dbReference>
<dbReference type="InterPro" id="IPR011993">
    <property type="entry name" value="PH-like_dom_sf"/>
</dbReference>
<evidence type="ECO:0000259" key="14">
    <source>
        <dbReference type="PROSITE" id="PS50222"/>
    </source>
</evidence>
<dbReference type="GO" id="GO:0035556">
    <property type="term" value="P:intracellular signal transduction"/>
    <property type="evidence" value="ECO:0007669"/>
    <property type="project" value="InterPro"/>
</dbReference>
<dbReference type="Pfam" id="PF00168">
    <property type="entry name" value="C2"/>
    <property type="match status" value="1"/>
</dbReference>
<dbReference type="SMART" id="SM00148">
    <property type="entry name" value="PLCXc"/>
    <property type="match status" value="1"/>
</dbReference>
<dbReference type="CDD" id="cd08558">
    <property type="entry name" value="PI-PLCc_eukaryota"/>
    <property type="match status" value="1"/>
</dbReference>
<dbReference type="PROSITE" id="PS00018">
    <property type="entry name" value="EF_HAND_1"/>
    <property type="match status" value="1"/>
</dbReference>
<comment type="subcellular location">
    <subcellularLocation>
        <location evidence="2">Cytoplasm</location>
    </subcellularLocation>
</comment>
<dbReference type="PROSITE" id="PS50004">
    <property type="entry name" value="C2"/>
    <property type="match status" value="1"/>
</dbReference>
<dbReference type="InterPro" id="IPR000008">
    <property type="entry name" value="C2_dom"/>
</dbReference>
<dbReference type="GO" id="GO:0004435">
    <property type="term" value="F:phosphatidylinositol-4,5-bisphosphate phospholipase C activity"/>
    <property type="evidence" value="ECO:0007669"/>
    <property type="project" value="UniProtKB-EC"/>
</dbReference>
<organism evidence="16 18">
    <name type="scientific">Adineta ricciae</name>
    <name type="common">Rotifer</name>
    <dbReference type="NCBI Taxonomy" id="249248"/>
    <lineage>
        <taxon>Eukaryota</taxon>
        <taxon>Metazoa</taxon>
        <taxon>Spiralia</taxon>
        <taxon>Gnathifera</taxon>
        <taxon>Rotifera</taxon>
        <taxon>Eurotatoria</taxon>
        <taxon>Bdelloidea</taxon>
        <taxon>Adinetida</taxon>
        <taxon>Adinetidae</taxon>
        <taxon>Adineta</taxon>
    </lineage>
</organism>
<dbReference type="AlphaFoldDB" id="A0A815NKD3"/>
<dbReference type="InterPro" id="IPR035892">
    <property type="entry name" value="C2_domain_sf"/>
</dbReference>
<evidence type="ECO:0000259" key="12">
    <source>
        <dbReference type="PROSITE" id="PS50004"/>
    </source>
</evidence>
<feature type="domain" description="PI-PLC Y-box" evidence="13">
    <location>
        <begin position="486"/>
        <end position="598"/>
    </location>
</feature>
<gene>
    <name evidence="16" type="ORF">EDS130_LOCUS38736</name>
    <name evidence="15" type="ORF">XAT740_LOCUS27732</name>
</gene>
<name>A0A815NKD3_ADIRI</name>
<dbReference type="InterPro" id="IPR000909">
    <property type="entry name" value="PLipase_C_PInositol-sp_X_dom"/>
</dbReference>
<proteinExistence type="predicted"/>
<dbReference type="SMART" id="SM00239">
    <property type="entry name" value="C2"/>
    <property type="match status" value="1"/>
</dbReference>
<dbReference type="GO" id="GO:0005737">
    <property type="term" value="C:cytoplasm"/>
    <property type="evidence" value="ECO:0007669"/>
    <property type="project" value="UniProtKB-SubCell"/>
</dbReference>
<keyword evidence="17" id="KW-1185">Reference proteome</keyword>